<keyword evidence="2" id="KW-1185">Reference proteome</keyword>
<dbReference type="RefSeq" id="WP_045777462.1">
    <property type="nucleotide sequence ID" value="NZ_LAJY01000854.1"/>
</dbReference>
<name>A0A0F3IKE3_9PROT</name>
<reference evidence="1 2" key="1">
    <citation type="submission" date="2015-03" db="EMBL/GenBank/DDBJ databases">
        <title>Draft genome sequence of Elstera litoralis.</title>
        <authorList>
            <person name="Rahalkar M.C."/>
            <person name="Dhakephalkar P.K."/>
            <person name="Pore S.D."/>
            <person name="Arora P."/>
            <person name="Kapse N.G."/>
            <person name="Pandit P.S."/>
        </authorList>
    </citation>
    <scope>NUCLEOTIDE SEQUENCE [LARGE SCALE GENOMIC DNA]</scope>
    <source>
        <strain evidence="1 2">Dia-1</strain>
    </source>
</reference>
<organism evidence="1 2">
    <name type="scientific">Elstera litoralis</name>
    <dbReference type="NCBI Taxonomy" id="552518"/>
    <lineage>
        <taxon>Bacteria</taxon>
        <taxon>Pseudomonadati</taxon>
        <taxon>Pseudomonadota</taxon>
        <taxon>Alphaproteobacteria</taxon>
        <taxon>Rhodospirillales</taxon>
        <taxon>Rhodospirillaceae</taxon>
        <taxon>Elstera</taxon>
    </lineage>
</organism>
<dbReference type="OrthoDB" id="9952602at2"/>
<feature type="non-terminal residue" evidence="1">
    <location>
        <position position="138"/>
    </location>
</feature>
<dbReference type="EMBL" id="LAJY01000854">
    <property type="protein sequence ID" value="KJV07137.1"/>
    <property type="molecule type" value="Genomic_DNA"/>
</dbReference>
<comment type="caution">
    <text evidence="1">The sequence shown here is derived from an EMBL/GenBank/DDBJ whole genome shotgun (WGS) entry which is preliminary data.</text>
</comment>
<accession>A0A0F3IKE3</accession>
<proteinExistence type="predicted"/>
<sequence>MDKTLEPVLAGLKREKTKIKQEMDKIGDYLVTSQANLRKTNDIILNLIPKLNVAASAIGATAEAEFNAIRDNLNKAVKSLKPVTLFEEGLQDRTRKVRAGQNPSGIGDYSSYGSIPDRAGAVGILIATGVDGVDVITG</sequence>
<dbReference type="Proteomes" id="UP000033774">
    <property type="component" value="Unassembled WGS sequence"/>
</dbReference>
<evidence type="ECO:0000313" key="2">
    <source>
        <dbReference type="Proteomes" id="UP000033774"/>
    </source>
</evidence>
<gene>
    <name evidence="1" type="ORF">VZ95_20195</name>
</gene>
<protein>
    <submittedName>
        <fullName evidence="1">Uncharacterized protein</fullName>
    </submittedName>
</protein>
<evidence type="ECO:0000313" key="1">
    <source>
        <dbReference type="EMBL" id="KJV07137.1"/>
    </source>
</evidence>
<dbReference type="AlphaFoldDB" id="A0A0F3IKE3"/>